<dbReference type="KEGG" id="spap:H3Z74_16060"/>
<feature type="chain" id="PRO_5028921798" evidence="1">
    <location>
        <begin position="17"/>
        <end position="1365"/>
    </location>
</feature>
<gene>
    <name evidence="2" type="ORF">H3Z74_16060</name>
</gene>
<reference evidence="2 3" key="1">
    <citation type="submission" date="2020-09" db="EMBL/GenBank/DDBJ databases">
        <title>Sphingomonas sp., a new species isolated from pork steak.</title>
        <authorList>
            <person name="Heidler von Heilborn D."/>
        </authorList>
    </citation>
    <scope>NUCLEOTIDE SEQUENCE [LARGE SCALE GENOMIC DNA]</scope>
    <source>
        <strain evidence="3">S8-3T</strain>
    </source>
</reference>
<name>A0A7H0LF13_9SPHN</name>
<keyword evidence="1" id="KW-0732">Signal</keyword>
<evidence type="ECO:0000256" key="1">
    <source>
        <dbReference type="SAM" id="SignalP"/>
    </source>
</evidence>
<sequence length="1365" mass="143671">MLLLGVSLLASTAAHAEAPAVVIAKAPIVSPATALSYYGSPASPAAAATRDPVIQELARSLRYDIDRIFEHVRDHVEFVPIFGVQKGARGVVLDGYGTAFDQAQFLVEALRESDAAGGRQYNPSYVMGQITLSASDFTSWTGVADAAIATKLLANGGIPATVTGSGNSFTVTMEHIWVKATVGGTAYLFDPSFKQHVAVAGLNWKAATGYAKTDLLAAGGGANATVVDGFNDTAFRQKLTTYRANAEAFIATNAAGKRADALVGYRDIVPHPQTENRRTALPYAVGAPDRLWAGQIPDIFRASFSVALNGVSYGTYFADTVGEQTRQFNYYFNTGSSTFQFSGVTPLLPVIEGSFDGECANYLGGQASVAPAIVSIAINHPYAANAGGYADRTLSKQLVAQRCGGGSFFVTNDWGYTGTGTASRMALASERLSLTTGSSQTMMIGRTLTNVAGQYSRFLDLAGRAQNSSFLVHDLIGLHTIDEAAQKLEPTGTYQTYTVNSMLTMDFEAAVSALSIDGTQDAGAAFTAGLGLSLAEGAVPRQETDAVYDMAAVNLLTQQQARAPSGDIYPTYLATPATWSSVKTQLSGDYPPAAVNEMQGYINEGYSLLAPRHGSLRQPRISVTDSGVTRTASLIEGLPITATSPGPELTRSAFLAWKATGSIADRVALVIYDPRHGRILKGGVGVAKDPLSQSIRSPDIPKAESAASLRSATSIDGKSGAFSYAPPPDLVDGTGDFPRSLSFQRAYDQNEAGNYGLGFGWKTNWNQTAALSNNGEAALGGAGAQAIGSALVAIQALGELTATQDAQHLYAAAQVVAWLGDQSINNSVVVTPGLDKPKTFYRQANGNFVSADADGEVLVQTGTPITGIINRRLYHPVTIAYTDRGGSIRTYPHGMAGSSLTAYLSSPSIAGLFSPKALRLSTWSFPTGVKISTFYYNTLASPEVVGLYSVTNNLGASIIADPAPDAGSGTRQPVCTNTGTNSDTLTWLPARPATTHYKTSGNVSFTVTMGAQVIYNPTNINFEYGCNKGQPFADLGDFQKPVIAYRGTSNVISSTDSAGATWAYGLTRVGESNPYYYGGYVVVDRLYKASNATNPALALSYGQDANVRSLTDLNGKSWTYYSSPFRSETLSPTQAATNPANGAVTYYDRWGQGVRSVDPLLRTTTTRYDDVGRVAETYAPEGNSELIGYDARGNVVQRTQRAKPGTGLPDLVQKTGYVGGPTLATCTSLTTCNKPAYEIDALDHRISYSWDATHGQLLTASSGLNAAGTCLLAGGTCPVTTIGYGSFAGTAPLGGTLYLPISKQEPIATGSTTTTSFEYDAANKFAMKGHVVDSGGLALRTCYKFDAAGRLIAKTDPNAGLTSCQ</sequence>
<organism evidence="2 3">
    <name type="scientific">Sphingomonas alpina</name>
    <dbReference type="NCBI Taxonomy" id="653931"/>
    <lineage>
        <taxon>Bacteria</taxon>
        <taxon>Pseudomonadati</taxon>
        <taxon>Pseudomonadota</taxon>
        <taxon>Alphaproteobacteria</taxon>
        <taxon>Sphingomonadales</taxon>
        <taxon>Sphingomonadaceae</taxon>
        <taxon>Sphingomonas</taxon>
    </lineage>
</organism>
<protein>
    <submittedName>
        <fullName evidence="2">RHS repeat protein</fullName>
    </submittedName>
</protein>
<dbReference type="RefSeq" id="WP_187760594.1">
    <property type="nucleotide sequence ID" value="NZ_CP061038.1"/>
</dbReference>
<dbReference type="Proteomes" id="UP000516148">
    <property type="component" value="Chromosome"/>
</dbReference>
<accession>A0A7H0LF13</accession>
<dbReference type="Gene3D" id="2.180.10.10">
    <property type="entry name" value="RHS repeat-associated core"/>
    <property type="match status" value="1"/>
</dbReference>
<keyword evidence="3" id="KW-1185">Reference proteome</keyword>
<evidence type="ECO:0000313" key="2">
    <source>
        <dbReference type="EMBL" id="QNQ08266.1"/>
    </source>
</evidence>
<feature type="signal peptide" evidence="1">
    <location>
        <begin position="1"/>
        <end position="16"/>
    </location>
</feature>
<evidence type="ECO:0000313" key="3">
    <source>
        <dbReference type="Proteomes" id="UP000516148"/>
    </source>
</evidence>
<dbReference type="EMBL" id="CP061038">
    <property type="protein sequence ID" value="QNQ08266.1"/>
    <property type="molecule type" value="Genomic_DNA"/>
</dbReference>
<proteinExistence type="predicted"/>